<evidence type="ECO:0000256" key="2">
    <source>
        <dbReference type="ARBA" id="ARBA00022840"/>
    </source>
</evidence>
<keyword evidence="4" id="KW-1185">Reference proteome</keyword>
<protein>
    <submittedName>
        <fullName evidence="3">Cobyrinic acid a,c-diamide synthase</fullName>
    </submittedName>
</protein>
<dbReference type="PANTHER" id="PTHR43384:SF4">
    <property type="entry name" value="CELLULOSE BIOSYNTHESIS PROTEIN BCSQ-RELATED"/>
    <property type="match status" value="1"/>
</dbReference>
<dbReference type="GO" id="GO:0016887">
    <property type="term" value="F:ATP hydrolysis activity"/>
    <property type="evidence" value="ECO:0007669"/>
    <property type="project" value="TreeGrafter"/>
</dbReference>
<dbReference type="GO" id="GO:0005829">
    <property type="term" value="C:cytosol"/>
    <property type="evidence" value="ECO:0007669"/>
    <property type="project" value="TreeGrafter"/>
</dbReference>
<dbReference type="HOGENOM" id="CLU_037612_0_0_9"/>
<reference evidence="4" key="1">
    <citation type="journal article" date="2016" name="Genome Announc.">
        <title>Complete genome sequence of Alkaliphilus metalliredigens strain QYMF, an alkaliphilic and metal-reducing bacterium isolated from borax-contaminated leachate ponds.</title>
        <authorList>
            <person name="Hwang C."/>
            <person name="Copeland A."/>
            <person name="Lucas S."/>
            <person name="Lapidus A."/>
            <person name="Barry K."/>
            <person name="Detter J.C."/>
            <person name="Glavina Del Rio T."/>
            <person name="Hammon N."/>
            <person name="Israni S."/>
            <person name="Dalin E."/>
            <person name="Tice H."/>
            <person name="Pitluck S."/>
            <person name="Chertkov O."/>
            <person name="Brettin T."/>
            <person name="Bruce D."/>
            <person name="Han C."/>
            <person name="Schmutz J."/>
            <person name="Larimer F."/>
            <person name="Land M.L."/>
            <person name="Hauser L."/>
            <person name="Kyrpides N."/>
            <person name="Mikhailova N."/>
            <person name="Ye Q."/>
            <person name="Zhou J."/>
            <person name="Richardson P."/>
            <person name="Fields M.W."/>
        </authorList>
    </citation>
    <scope>NUCLEOTIDE SEQUENCE [LARGE SCALE GENOMIC DNA]</scope>
    <source>
        <strain evidence="4">QYMF</strain>
    </source>
</reference>
<dbReference type="InterPro" id="IPR027417">
    <property type="entry name" value="P-loop_NTPase"/>
</dbReference>
<dbReference type="InterPro" id="IPR025501">
    <property type="entry name" value="MinD_FleN"/>
</dbReference>
<dbReference type="EMBL" id="CP000724">
    <property type="protein sequence ID" value="ABR48853.1"/>
    <property type="molecule type" value="Genomic_DNA"/>
</dbReference>
<dbReference type="InterPro" id="IPR033756">
    <property type="entry name" value="YlxH/NBP35"/>
</dbReference>
<keyword evidence="1" id="KW-0547">Nucleotide-binding</keyword>
<keyword evidence="2" id="KW-0067">ATP-binding</keyword>
<dbReference type="SUPFAM" id="SSF52540">
    <property type="entry name" value="P-loop containing nucleoside triphosphate hydrolases"/>
    <property type="match status" value="1"/>
</dbReference>
<dbReference type="AlphaFoldDB" id="A6TRN5"/>
<proteinExistence type="predicted"/>
<name>A6TRN5_ALKMQ</name>
<dbReference type="PIRSF" id="PIRSF003092">
    <property type="entry name" value="MinD"/>
    <property type="match status" value="1"/>
</dbReference>
<dbReference type="STRING" id="293826.Amet_2701"/>
<dbReference type="InterPro" id="IPR050625">
    <property type="entry name" value="ParA/MinD_ATPase"/>
</dbReference>
<dbReference type="GO" id="GO:0005524">
    <property type="term" value="F:ATP binding"/>
    <property type="evidence" value="ECO:0007669"/>
    <property type="project" value="UniProtKB-KW"/>
</dbReference>
<dbReference type="PANTHER" id="PTHR43384">
    <property type="entry name" value="SEPTUM SITE-DETERMINING PROTEIN MIND HOMOLOG, CHLOROPLASTIC-RELATED"/>
    <property type="match status" value="1"/>
</dbReference>
<dbReference type="CDD" id="cd02038">
    <property type="entry name" value="FlhG-like"/>
    <property type="match status" value="1"/>
</dbReference>
<dbReference type="GO" id="GO:0009898">
    <property type="term" value="C:cytoplasmic side of plasma membrane"/>
    <property type="evidence" value="ECO:0007669"/>
    <property type="project" value="TreeGrafter"/>
</dbReference>
<dbReference type="Pfam" id="PF10609">
    <property type="entry name" value="ParA"/>
    <property type="match status" value="1"/>
</dbReference>
<dbReference type="GO" id="GO:0051782">
    <property type="term" value="P:negative regulation of cell division"/>
    <property type="evidence" value="ECO:0007669"/>
    <property type="project" value="TreeGrafter"/>
</dbReference>
<dbReference type="RefSeq" id="WP_012063826.1">
    <property type="nucleotide sequence ID" value="NC_009633.1"/>
</dbReference>
<evidence type="ECO:0000313" key="3">
    <source>
        <dbReference type="EMBL" id="ABR48853.1"/>
    </source>
</evidence>
<dbReference type="Proteomes" id="UP000001572">
    <property type="component" value="Chromosome"/>
</dbReference>
<gene>
    <name evidence="3" type="ordered locus">Amet_2701</name>
</gene>
<evidence type="ECO:0000256" key="1">
    <source>
        <dbReference type="ARBA" id="ARBA00022741"/>
    </source>
</evidence>
<dbReference type="KEGG" id="amt:Amet_2701"/>
<dbReference type="InterPro" id="IPR033875">
    <property type="entry name" value="FlhG"/>
</dbReference>
<dbReference type="OrthoDB" id="9816297at2"/>
<dbReference type="Gene3D" id="3.40.50.300">
    <property type="entry name" value="P-loop containing nucleotide triphosphate hydrolases"/>
    <property type="match status" value="1"/>
</dbReference>
<organism evidence="3 4">
    <name type="scientific">Alkaliphilus metalliredigens (strain QYMF)</name>
    <dbReference type="NCBI Taxonomy" id="293826"/>
    <lineage>
        <taxon>Bacteria</taxon>
        <taxon>Bacillati</taxon>
        <taxon>Bacillota</taxon>
        <taxon>Clostridia</taxon>
        <taxon>Peptostreptococcales</taxon>
        <taxon>Natronincolaceae</taxon>
        <taxon>Alkaliphilus</taxon>
    </lineage>
</organism>
<sequence length="310" mass="34422">MQDQATKLREMIHQRTNSKIIKKNTMSYVTPDLDISSHTNQTIDTKVIGITSGKGGVGKTNFTINLAISLSNENKKVVIIDADLGLANIDIILGVIPKYTLFDVIHQNKNIKEVMTEGPNGIKFISGGSGIIELVDMPHDQLTELIEKFNDIYGYADYILIDTGAGLSNSVLSFVLAVDEAIIITTPEPTALTDAYAMIKAIAKRDKNKKMKIVVNRVESTLEGDITFSKLQKASEKFLNMKVEKAGYLFDDSSVSRAVKLQKPFILQFPNTIASKNIERIAKGLINQRPTPSLEATKEKFMDRLIKLFR</sequence>
<evidence type="ECO:0000313" key="4">
    <source>
        <dbReference type="Proteomes" id="UP000001572"/>
    </source>
</evidence>
<dbReference type="eggNOG" id="COG0455">
    <property type="taxonomic scope" value="Bacteria"/>
</dbReference>
<accession>A6TRN5</accession>